<reference evidence="2 3" key="1">
    <citation type="submission" date="2019-04" db="EMBL/GenBank/DDBJ databases">
        <title>Taxonomy of novel Haliea sp. from mangrove soil of West Coast of India.</title>
        <authorList>
            <person name="Verma A."/>
            <person name="Kumar P."/>
            <person name="Krishnamurthi S."/>
        </authorList>
    </citation>
    <scope>NUCLEOTIDE SEQUENCE [LARGE SCALE GENOMIC DNA]</scope>
    <source>
        <strain evidence="2 3">SAOS-164</strain>
    </source>
</reference>
<sequence>MPGRARLSRLLACAGFYRVPCALLGAWLSLALAVAPAHAEEYLSRDAFLAAAFPGAEPRAQSLWLNGEARDAAQAAVGWVPPALRIRYWREGERTAWILEDIGKEKPITLGVTVHGDAIERVEVMAFRESRGWEIRYPFFTEQFQGVSLGEQGDLSRRIDGITGATLSVRAVERMSRLALWLDAQVDA</sequence>
<evidence type="ECO:0000313" key="3">
    <source>
        <dbReference type="Proteomes" id="UP000298050"/>
    </source>
</evidence>
<dbReference type="GO" id="GO:0016020">
    <property type="term" value="C:membrane"/>
    <property type="evidence" value="ECO:0007669"/>
    <property type="project" value="InterPro"/>
</dbReference>
<dbReference type="SMART" id="SM00900">
    <property type="entry name" value="FMN_bind"/>
    <property type="match status" value="1"/>
</dbReference>
<protein>
    <submittedName>
        <fullName evidence="2">FMN-binding protein</fullName>
    </submittedName>
</protein>
<dbReference type="OrthoDB" id="9778782at2"/>
<organism evidence="2 3">
    <name type="scientific">Mangrovimicrobium sediminis</name>
    <dbReference type="NCBI Taxonomy" id="2562682"/>
    <lineage>
        <taxon>Bacteria</taxon>
        <taxon>Pseudomonadati</taxon>
        <taxon>Pseudomonadota</taxon>
        <taxon>Gammaproteobacteria</taxon>
        <taxon>Cellvibrionales</taxon>
        <taxon>Halieaceae</taxon>
        <taxon>Mangrovimicrobium</taxon>
    </lineage>
</organism>
<dbReference type="AlphaFoldDB" id="A0A4Z0LXY3"/>
<evidence type="ECO:0000259" key="1">
    <source>
        <dbReference type="SMART" id="SM00900"/>
    </source>
</evidence>
<dbReference type="GO" id="GO:0010181">
    <property type="term" value="F:FMN binding"/>
    <property type="evidence" value="ECO:0007669"/>
    <property type="project" value="InterPro"/>
</dbReference>
<accession>A0A4Z0LXY3</accession>
<dbReference type="RefSeq" id="WP_135445628.1">
    <property type="nucleotide sequence ID" value="NZ_SRLE01000011.1"/>
</dbReference>
<proteinExistence type="predicted"/>
<dbReference type="EMBL" id="SRLE01000011">
    <property type="protein sequence ID" value="TGD72139.1"/>
    <property type="molecule type" value="Genomic_DNA"/>
</dbReference>
<gene>
    <name evidence="2" type="ORF">E4634_15820</name>
</gene>
<evidence type="ECO:0000313" key="2">
    <source>
        <dbReference type="EMBL" id="TGD72139.1"/>
    </source>
</evidence>
<feature type="domain" description="FMN-binding" evidence="1">
    <location>
        <begin position="103"/>
        <end position="183"/>
    </location>
</feature>
<keyword evidence="3" id="KW-1185">Reference proteome</keyword>
<dbReference type="InterPro" id="IPR007329">
    <property type="entry name" value="FMN-bd"/>
</dbReference>
<comment type="caution">
    <text evidence="2">The sequence shown here is derived from an EMBL/GenBank/DDBJ whole genome shotgun (WGS) entry which is preliminary data.</text>
</comment>
<dbReference type="Proteomes" id="UP000298050">
    <property type="component" value="Unassembled WGS sequence"/>
</dbReference>
<dbReference type="Pfam" id="PF04205">
    <property type="entry name" value="FMN_bind"/>
    <property type="match status" value="1"/>
</dbReference>
<name>A0A4Z0LXY3_9GAMM</name>